<dbReference type="AlphaFoldDB" id="A0A101ILR6"/>
<evidence type="ECO:0000313" key="1">
    <source>
        <dbReference type="EMBL" id="KUK97550.1"/>
    </source>
</evidence>
<dbReference type="EMBL" id="LGHB01000002">
    <property type="protein sequence ID" value="KUK97550.1"/>
    <property type="molecule type" value="Genomic_DNA"/>
</dbReference>
<reference evidence="2" key="1">
    <citation type="journal article" date="2015" name="MBio">
        <title>Genome-Resolved Metagenomic Analysis Reveals Roles for Candidate Phyla and Other Microbial Community Members in Biogeochemical Transformations in Oil Reservoirs.</title>
        <authorList>
            <person name="Hu P."/>
            <person name="Tom L."/>
            <person name="Singh A."/>
            <person name="Thomas B.C."/>
            <person name="Baker B.J."/>
            <person name="Piceno Y.M."/>
            <person name="Andersen G.L."/>
            <person name="Banfield J.F."/>
        </authorList>
    </citation>
    <scope>NUCLEOTIDE SEQUENCE [LARGE SCALE GENOMIC DNA]</scope>
</reference>
<evidence type="ECO:0000313" key="2">
    <source>
        <dbReference type="Proteomes" id="UP000053961"/>
    </source>
</evidence>
<accession>A0A101ILR6</accession>
<organism evidence="1 2">
    <name type="scientific">Methanothrix harundinacea</name>
    <dbReference type="NCBI Taxonomy" id="301375"/>
    <lineage>
        <taxon>Archaea</taxon>
        <taxon>Methanobacteriati</taxon>
        <taxon>Methanobacteriota</taxon>
        <taxon>Stenosarchaea group</taxon>
        <taxon>Methanomicrobia</taxon>
        <taxon>Methanotrichales</taxon>
        <taxon>Methanotrichaceae</taxon>
        <taxon>Methanothrix</taxon>
    </lineage>
</organism>
<dbReference type="PATRIC" id="fig|301375.6.peg.1958"/>
<comment type="caution">
    <text evidence="1">The sequence shown here is derived from an EMBL/GenBank/DDBJ whole genome shotgun (WGS) entry which is preliminary data.</text>
</comment>
<protein>
    <submittedName>
        <fullName evidence="1">Uncharacterized protein</fullName>
    </submittedName>
</protein>
<gene>
    <name evidence="1" type="ORF">XE07_0380</name>
</gene>
<proteinExistence type="predicted"/>
<sequence>MQLNGARLPAATLQPLAFLSSRPTVSELLFIRGILGNTDAISLFSFINVSKNVFL</sequence>
<name>A0A101ILR6_9EURY</name>
<dbReference type="Proteomes" id="UP000053961">
    <property type="component" value="Unassembled WGS sequence"/>
</dbReference>